<name>A0A699IKD7_TANCI</name>
<evidence type="ECO:0000256" key="1">
    <source>
        <dbReference type="SAM" id="MobiDB-lite"/>
    </source>
</evidence>
<reference evidence="2" key="1">
    <citation type="journal article" date="2019" name="Sci. Rep.">
        <title>Draft genome of Tanacetum cinerariifolium, the natural source of mosquito coil.</title>
        <authorList>
            <person name="Yamashiro T."/>
            <person name="Shiraishi A."/>
            <person name="Satake H."/>
            <person name="Nakayama K."/>
        </authorList>
    </citation>
    <scope>NUCLEOTIDE SEQUENCE</scope>
</reference>
<proteinExistence type="predicted"/>
<protein>
    <submittedName>
        <fullName evidence="2">Uncharacterized protein</fullName>
    </submittedName>
</protein>
<gene>
    <name evidence="2" type="ORF">Tci_536229</name>
</gene>
<organism evidence="2">
    <name type="scientific">Tanacetum cinerariifolium</name>
    <name type="common">Dalmatian daisy</name>
    <name type="synonym">Chrysanthemum cinerariifolium</name>
    <dbReference type="NCBI Taxonomy" id="118510"/>
    <lineage>
        <taxon>Eukaryota</taxon>
        <taxon>Viridiplantae</taxon>
        <taxon>Streptophyta</taxon>
        <taxon>Embryophyta</taxon>
        <taxon>Tracheophyta</taxon>
        <taxon>Spermatophyta</taxon>
        <taxon>Magnoliopsida</taxon>
        <taxon>eudicotyledons</taxon>
        <taxon>Gunneridae</taxon>
        <taxon>Pentapetalae</taxon>
        <taxon>asterids</taxon>
        <taxon>campanulids</taxon>
        <taxon>Asterales</taxon>
        <taxon>Asteraceae</taxon>
        <taxon>Asteroideae</taxon>
        <taxon>Anthemideae</taxon>
        <taxon>Anthemidinae</taxon>
        <taxon>Tanacetum</taxon>
    </lineage>
</organism>
<dbReference type="EMBL" id="BKCJ010304397">
    <property type="protein sequence ID" value="GEZ64256.1"/>
    <property type="molecule type" value="Genomic_DNA"/>
</dbReference>
<accession>A0A699IKD7</accession>
<feature type="region of interest" description="Disordered" evidence="1">
    <location>
        <begin position="144"/>
        <end position="205"/>
    </location>
</feature>
<feature type="region of interest" description="Disordered" evidence="1">
    <location>
        <begin position="1"/>
        <end position="35"/>
    </location>
</feature>
<comment type="caution">
    <text evidence="2">The sequence shown here is derived from an EMBL/GenBank/DDBJ whole genome shotgun (WGS) entry which is preliminary data.</text>
</comment>
<dbReference type="AlphaFoldDB" id="A0A699IKD7"/>
<evidence type="ECO:0000313" key="2">
    <source>
        <dbReference type="EMBL" id="GEZ64256.1"/>
    </source>
</evidence>
<sequence length="310" mass="35344">MKKKRRNEFVRTPSNNSDEDETKITDKAEGDEEMDYTTSQLYDDVDIRLNEPVDTDKGFVEEEGTDATMTNVQQRNENLKILQVIEDAHVTLFTVPQKTKVPVTSSSHLSDLAAKFLNFSDIPHTDDEIISLIDVHVHHEVPSHKVYSLKKSRKDKDKDEDPIAGSNRGLKKRKTSKDVAPTTEEPEFEVVDSDMPHDQEGNLGPTFRILKGIRTNYAELEYDSEECYKSPSKKLDWENPEGGDYPFDLTKPLPLVKIGNHQMVPVDYFFNNNLKYLQGGILTMTYMTSLTKTKVAQYDLPGIKDMVPNI</sequence>